<accession>F0SN16</accession>
<evidence type="ECO:0000313" key="2">
    <source>
        <dbReference type="Proteomes" id="UP000006860"/>
    </source>
</evidence>
<keyword evidence="2" id="KW-1185">Reference proteome</keyword>
<dbReference type="KEGG" id="pbs:Plabr_3448"/>
<proteinExistence type="predicted"/>
<evidence type="ECO:0000313" key="1">
    <source>
        <dbReference type="EMBL" id="ADY61045.1"/>
    </source>
</evidence>
<organism evidence="1 2">
    <name type="scientific">Rubinisphaera brasiliensis (strain ATCC 49424 / DSM 5305 / JCM 21570 / IAM 15109 / NBRC 103401 / IFAM 1448)</name>
    <name type="common">Planctomyces brasiliensis</name>
    <dbReference type="NCBI Taxonomy" id="756272"/>
    <lineage>
        <taxon>Bacteria</taxon>
        <taxon>Pseudomonadati</taxon>
        <taxon>Planctomycetota</taxon>
        <taxon>Planctomycetia</taxon>
        <taxon>Planctomycetales</taxon>
        <taxon>Planctomycetaceae</taxon>
        <taxon>Rubinisphaera</taxon>
    </lineage>
</organism>
<dbReference type="HOGENOM" id="CLU_3172784_0_0_0"/>
<reference evidence="2" key="1">
    <citation type="submission" date="2011-02" db="EMBL/GenBank/DDBJ databases">
        <title>The complete genome of Planctomyces brasiliensis DSM 5305.</title>
        <authorList>
            <person name="Lucas S."/>
            <person name="Copeland A."/>
            <person name="Lapidus A."/>
            <person name="Bruce D."/>
            <person name="Goodwin L."/>
            <person name="Pitluck S."/>
            <person name="Kyrpides N."/>
            <person name="Mavromatis K."/>
            <person name="Pagani I."/>
            <person name="Ivanova N."/>
            <person name="Ovchinnikova G."/>
            <person name="Lu M."/>
            <person name="Detter J.C."/>
            <person name="Han C."/>
            <person name="Land M."/>
            <person name="Hauser L."/>
            <person name="Markowitz V."/>
            <person name="Cheng J.-F."/>
            <person name="Hugenholtz P."/>
            <person name="Woyke T."/>
            <person name="Wu D."/>
            <person name="Tindall B."/>
            <person name="Pomrenke H.G."/>
            <person name="Brambilla E."/>
            <person name="Klenk H.-P."/>
            <person name="Eisen J.A."/>
        </authorList>
    </citation>
    <scope>NUCLEOTIDE SEQUENCE [LARGE SCALE GENOMIC DNA]</scope>
    <source>
        <strain evidence="2">ATCC 49424 / DSM 5305 / JCM 21570 / NBRC 103401 / IFAM 1448</strain>
    </source>
</reference>
<dbReference type="EMBL" id="CP002546">
    <property type="protein sequence ID" value="ADY61045.1"/>
    <property type="molecule type" value="Genomic_DNA"/>
</dbReference>
<dbReference type="Proteomes" id="UP000006860">
    <property type="component" value="Chromosome"/>
</dbReference>
<name>F0SN16_RUBBR</name>
<dbReference type="AlphaFoldDB" id="F0SN16"/>
<protein>
    <submittedName>
        <fullName evidence="1">Uncharacterized protein</fullName>
    </submittedName>
</protein>
<sequence>MDFEFRSRDAIMTYFIRKLRLYRIARSIDKATLMSPDRLLTVWPLMA</sequence>
<gene>
    <name evidence="1" type="ordered locus">Plabr_3448</name>
</gene>